<dbReference type="InterPro" id="IPR018042">
    <property type="entry name" value="Aspartate_kinase_CS"/>
</dbReference>
<dbReference type="RefSeq" id="WP_075047702.1">
    <property type="nucleotide sequence ID" value="NZ_FLRF01000003.1"/>
</dbReference>
<dbReference type="AlphaFoldDB" id="A0A1C3K972"/>
<dbReference type="SUPFAM" id="SSF53633">
    <property type="entry name" value="Carbamate kinase-like"/>
    <property type="match status" value="1"/>
</dbReference>
<evidence type="ECO:0000256" key="1">
    <source>
        <dbReference type="ARBA" id="ARBA00010122"/>
    </source>
</evidence>
<dbReference type="GO" id="GO:0009089">
    <property type="term" value="P:lysine biosynthetic process via diaminopimelate"/>
    <property type="evidence" value="ECO:0007669"/>
    <property type="project" value="TreeGrafter"/>
</dbReference>
<evidence type="ECO:0000313" key="10">
    <source>
        <dbReference type="Proteomes" id="UP000092845"/>
    </source>
</evidence>
<feature type="domain" description="Aspartate/glutamate/uridylate kinase" evidence="8">
    <location>
        <begin position="150"/>
        <end position="368"/>
    </location>
</feature>
<dbReference type="InterPro" id="IPR036393">
    <property type="entry name" value="AceGlu_kinase-like_sf"/>
</dbReference>
<keyword evidence="5 9" id="KW-0418">Kinase</keyword>
<dbReference type="InterPro" id="IPR001048">
    <property type="entry name" value="Asp/Glu/Uridylate_kinase"/>
</dbReference>
<proteinExistence type="inferred from homology"/>
<evidence type="ECO:0000313" key="9">
    <source>
        <dbReference type="EMBL" id="SBT63005.1"/>
    </source>
</evidence>
<evidence type="ECO:0000256" key="5">
    <source>
        <dbReference type="ARBA" id="ARBA00022777"/>
    </source>
</evidence>
<keyword evidence="4" id="KW-0547">Nucleotide-binding</keyword>
<accession>A0A1C3K972</accession>
<dbReference type="EC" id="2.7.2.4" evidence="2"/>
<protein>
    <recommendedName>
        <fullName evidence="2">aspartate kinase</fullName>
        <ecNumber evidence="2">2.7.2.4</ecNumber>
    </recommendedName>
</protein>
<dbReference type="Gene3D" id="3.40.1160.10">
    <property type="entry name" value="Acetylglutamate kinase-like"/>
    <property type="match status" value="1"/>
</dbReference>
<evidence type="ECO:0000256" key="2">
    <source>
        <dbReference type="ARBA" id="ARBA00013059"/>
    </source>
</evidence>
<dbReference type="EMBL" id="FLRF01000003">
    <property type="protein sequence ID" value="SBT63005.1"/>
    <property type="molecule type" value="Genomic_DNA"/>
</dbReference>
<evidence type="ECO:0000259" key="8">
    <source>
        <dbReference type="Pfam" id="PF00696"/>
    </source>
</evidence>
<comment type="catalytic activity">
    <reaction evidence="7">
        <text>L-aspartate + ATP = 4-phospho-L-aspartate + ADP</text>
        <dbReference type="Rhea" id="RHEA:23776"/>
        <dbReference type="ChEBI" id="CHEBI:29991"/>
        <dbReference type="ChEBI" id="CHEBI:30616"/>
        <dbReference type="ChEBI" id="CHEBI:57535"/>
        <dbReference type="ChEBI" id="CHEBI:456216"/>
        <dbReference type="EC" id="2.7.2.4"/>
    </reaction>
</comment>
<dbReference type="GO" id="GO:0009090">
    <property type="term" value="P:homoserine biosynthetic process"/>
    <property type="evidence" value="ECO:0007669"/>
    <property type="project" value="TreeGrafter"/>
</dbReference>
<dbReference type="Proteomes" id="UP000092845">
    <property type="component" value="Unassembled WGS sequence"/>
</dbReference>
<dbReference type="PANTHER" id="PTHR21499">
    <property type="entry name" value="ASPARTATE KINASE"/>
    <property type="match status" value="1"/>
</dbReference>
<dbReference type="Pfam" id="PF00696">
    <property type="entry name" value="AA_kinase"/>
    <property type="match status" value="1"/>
</dbReference>
<gene>
    <name evidence="9" type="primary">lysC</name>
    <name evidence="9" type="ORF">TREMTM_C_00580</name>
</gene>
<evidence type="ECO:0000256" key="6">
    <source>
        <dbReference type="ARBA" id="ARBA00022840"/>
    </source>
</evidence>
<reference evidence="10" key="1">
    <citation type="submission" date="2016-04" db="EMBL/GenBank/DDBJ databases">
        <authorList>
            <person name="Szabo Gitta"/>
        </authorList>
    </citation>
    <scope>NUCLEOTIDE SEQUENCE [LARGE SCALE GENOMIC DNA]</scope>
</reference>
<dbReference type="OrthoDB" id="9799110at2"/>
<dbReference type="GO" id="GO:0004072">
    <property type="term" value="F:aspartate kinase activity"/>
    <property type="evidence" value="ECO:0007669"/>
    <property type="project" value="UniProtKB-EC"/>
</dbReference>
<evidence type="ECO:0000256" key="3">
    <source>
        <dbReference type="ARBA" id="ARBA00022679"/>
    </source>
</evidence>
<evidence type="ECO:0000256" key="4">
    <source>
        <dbReference type="ARBA" id="ARBA00022741"/>
    </source>
</evidence>
<dbReference type="GO" id="GO:0005829">
    <property type="term" value="C:cytosol"/>
    <property type="evidence" value="ECO:0007669"/>
    <property type="project" value="TreeGrafter"/>
</dbReference>
<name>A0A1C3K972_TREPR</name>
<keyword evidence="3 9" id="KW-0808">Transferase</keyword>
<keyword evidence="6" id="KW-0067">ATP-binding</keyword>
<dbReference type="PANTHER" id="PTHR21499:SF3">
    <property type="entry name" value="ASPARTOKINASE"/>
    <property type="match status" value="1"/>
</dbReference>
<dbReference type="PROSITE" id="PS00324">
    <property type="entry name" value="ASPARTOKINASE"/>
    <property type="match status" value="1"/>
</dbReference>
<evidence type="ECO:0000256" key="7">
    <source>
        <dbReference type="ARBA" id="ARBA00047872"/>
    </source>
</evidence>
<organism evidence="9 10">
    <name type="scientific">Tremblaya princeps</name>
    <dbReference type="NCBI Taxonomy" id="189385"/>
    <lineage>
        <taxon>Bacteria</taxon>
        <taxon>Pseudomonadati</taxon>
        <taxon>Pseudomonadota</taxon>
        <taxon>Betaproteobacteria</taxon>
        <taxon>Candidatus Tremblayella</taxon>
    </lineage>
</organism>
<comment type="similarity">
    <text evidence="1">Belongs to the aspartokinase family.</text>
</comment>
<sequence length="557" mass="59762">MTPRQPTGAMSVQRGLRGCMSNDLNSQRPAHAIGPMQRSCCGIRDRLQIAALTVAMGLGCYCVAQYQAMGNARRARRIGIRIQRAALQEAYLYADMLRHTAMAGGVDAEGSALTLRAAGTHCWAIELLARTQPLVLCAGAWREGMPMHGVVVRKYGGTSVAGALRLARIASAAQRRQLSRRRAVVVASAMSGETNRLVNALRRTVREPEPIAADAVVCTGEQVTIGLLSAALWERCVSNAALTGWQVPIVTNGAHTRSLISSVGTRRLYTVLRVSAATMVAGFQGVDERGYSSTLGRGGSDTTAAALSSVLRSPCLIYTDVPGVCTGDPRLVPSARVILRISYEEMCELAGFGSRVVHDRSLTLQGRSAVGMSVLSSSSGTCNNEKLRTSIFFNLGRLMHMDRPQATSVSYRRCRAYVYVRALGGGEVILTLGALCGEKIELLWCQHDGSRGVRAAMTSPAASAPGLEGALCHLRCSTRLRRSQCDAASCDVSTVGLGIRYAQVACSIALPMLRSAHAIATSEIRITLCLKERDLRSAVVRMHYACLHGDWRRGLAD</sequence>